<protein>
    <submittedName>
        <fullName evidence="1">Uncharacterized protein</fullName>
    </submittedName>
</protein>
<proteinExistence type="predicted"/>
<dbReference type="RefSeq" id="WP_069694979.1">
    <property type="nucleotide sequence ID" value="NZ_CP043010.1"/>
</dbReference>
<accession>A0AAX3ED02</accession>
<keyword evidence="2" id="KW-1185">Reference proteome</keyword>
<evidence type="ECO:0000313" key="2">
    <source>
        <dbReference type="Proteomes" id="UP001163293"/>
    </source>
</evidence>
<gene>
    <name evidence="1" type="ORF">NL394_12805</name>
</gene>
<dbReference type="AlphaFoldDB" id="A0AAX3ED02"/>
<dbReference type="EMBL" id="CP101185">
    <property type="protein sequence ID" value="UYV95960.1"/>
    <property type="molecule type" value="Genomic_DNA"/>
</dbReference>
<evidence type="ECO:0000313" key="1">
    <source>
        <dbReference type="EMBL" id="UYV95960.1"/>
    </source>
</evidence>
<organism evidence="1 2">
    <name type="scientific">Paenarthrobacter ureafaciens</name>
    <dbReference type="NCBI Taxonomy" id="37931"/>
    <lineage>
        <taxon>Bacteria</taxon>
        <taxon>Bacillati</taxon>
        <taxon>Actinomycetota</taxon>
        <taxon>Actinomycetes</taxon>
        <taxon>Micrococcales</taxon>
        <taxon>Micrococcaceae</taxon>
        <taxon>Paenarthrobacter</taxon>
    </lineage>
</organism>
<sequence>MTIRFDPRQTNQAVFDLPEGGRMRLDVMTAADKYGCNHETLRRLFKQGGIEGRYETYPGRNGSVQKRLTFDEADLEAAFAGPLAHIRDRANHTVDIGDAGRLDVREAAQRQNCSEARIRQSFKRGDLRGEYAMTPGRGGRLVRKLTFDEAALDECFGREMTAQARHEAHVAKIRATAVPLTDEQKSAIASVFIDHLREKRAAERAAAYGATDAVDESEEFDEDDEDQVQRVGLIAAL</sequence>
<dbReference type="Proteomes" id="UP001163293">
    <property type="component" value="Chromosome"/>
</dbReference>
<name>A0AAX3ED02_PAEUR</name>
<reference evidence="1" key="1">
    <citation type="submission" date="2022-07" db="EMBL/GenBank/DDBJ databases">
        <authorList>
            <person name="Wu T."/>
        </authorList>
    </citation>
    <scope>NUCLEOTIDE SEQUENCE</scope>
    <source>
        <strain evidence="1">SD-1</strain>
    </source>
</reference>